<dbReference type="HOGENOM" id="CLU_118269_0_1_1"/>
<dbReference type="KEGG" id="lgi:LOTGIDRAFT_104799"/>
<dbReference type="OrthoDB" id="416454at2759"/>
<dbReference type="RefSeq" id="XP_009055519.1">
    <property type="nucleotide sequence ID" value="XM_009057271.1"/>
</dbReference>
<dbReference type="EMBL" id="KB201890">
    <property type="protein sequence ID" value="ESO93899.1"/>
    <property type="molecule type" value="Genomic_DNA"/>
</dbReference>
<proteinExistence type="predicted"/>
<name>V4BXT1_LOTGI</name>
<dbReference type="GeneID" id="20229900"/>
<dbReference type="AlphaFoldDB" id="V4BXT1"/>
<dbReference type="CTD" id="20229900"/>
<reference evidence="1 2" key="1">
    <citation type="journal article" date="2013" name="Nature">
        <title>Insights into bilaterian evolution from three spiralian genomes.</title>
        <authorList>
            <person name="Simakov O."/>
            <person name="Marletaz F."/>
            <person name="Cho S.J."/>
            <person name="Edsinger-Gonzales E."/>
            <person name="Havlak P."/>
            <person name="Hellsten U."/>
            <person name="Kuo D.H."/>
            <person name="Larsson T."/>
            <person name="Lv J."/>
            <person name="Arendt D."/>
            <person name="Savage R."/>
            <person name="Osoegawa K."/>
            <person name="de Jong P."/>
            <person name="Grimwood J."/>
            <person name="Chapman J.A."/>
            <person name="Shapiro H."/>
            <person name="Aerts A."/>
            <person name="Otillar R.P."/>
            <person name="Terry A.Y."/>
            <person name="Boore J.L."/>
            <person name="Grigoriev I.V."/>
            <person name="Lindberg D.R."/>
            <person name="Seaver E.C."/>
            <person name="Weisblat D.A."/>
            <person name="Putnam N.H."/>
            <person name="Rokhsar D.S."/>
        </authorList>
    </citation>
    <scope>NUCLEOTIDE SEQUENCE [LARGE SCALE GENOMIC DNA]</scope>
</reference>
<protein>
    <submittedName>
        <fullName evidence="1">Uncharacterized protein</fullName>
    </submittedName>
</protein>
<feature type="non-terminal residue" evidence="1">
    <location>
        <position position="1"/>
    </location>
</feature>
<gene>
    <name evidence="1" type="ORF">LOTGIDRAFT_104799</name>
</gene>
<evidence type="ECO:0000313" key="2">
    <source>
        <dbReference type="Proteomes" id="UP000030746"/>
    </source>
</evidence>
<keyword evidence="2" id="KW-1185">Reference proteome</keyword>
<dbReference type="Proteomes" id="UP000030746">
    <property type="component" value="Unassembled WGS sequence"/>
</dbReference>
<accession>V4BXT1</accession>
<organism evidence="1 2">
    <name type="scientific">Lottia gigantea</name>
    <name type="common">Giant owl limpet</name>
    <dbReference type="NCBI Taxonomy" id="225164"/>
    <lineage>
        <taxon>Eukaryota</taxon>
        <taxon>Metazoa</taxon>
        <taxon>Spiralia</taxon>
        <taxon>Lophotrochozoa</taxon>
        <taxon>Mollusca</taxon>
        <taxon>Gastropoda</taxon>
        <taxon>Patellogastropoda</taxon>
        <taxon>Lottioidea</taxon>
        <taxon>Lottiidae</taxon>
        <taxon>Lottia</taxon>
    </lineage>
</organism>
<evidence type="ECO:0000313" key="1">
    <source>
        <dbReference type="EMBL" id="ESO93899.1"/>
    </source>
</evidence>
<sequence length="79" mass="8997">LQEVKAGINKLKTYKTHDSDDIIKKFMIFSVSKMLLLYVNLFNLILESGVIPTDWQLGNITPIYKKGDKSDAINEVLQP</sequence>